<dbReference type="PANTHER" id="PTHR40061">
    <property type="entry name" value="SPORULATION PROTEIN YLMC-RELATED"/>
    <property type="match status" value="1"/>
</dbReference>
<evidence type="ECO:0000313" key="3">
    <source>
        <dbReference type="Proteomes" id="UP000184310"/>
    </source>
</evidence>
<dbReference type="SUPFAM" id="SSF50346">
    <property type="entry name" value="PRC-barrel domain"/>
    <property type="match status" value="1"/>
</dbReference>
<protein>
    <submittedName>
        <fullName evidence="2">Sporulation protein, YlmC/YmxH family</fullName>
    </submittedName>
</protein>
<evidence type="ECO:0000313" key="2">
    <source>
        <dbReference type="EMBL" id="SHK33998.1"/>
    </source>
</evidence>
<evidence type="ECO:0000259" key="1">
    <source>
        <dbReference type="Pfam" id="PF05239"/>
    </source>
</evidence>
<keyword evidence="3" id="KW-1185">Reference proteome</keyword>
<dbReference type="EMBL" id="FQZB01000016">
    <property type="protein sequence ID" value="SHK33998.1"/>
    <property type="molecule type" value="Genomic_DNA"/>
</dbReference>
<dbReference type="RefSeq" id="WP_072991303.1">
    <property type="nucleotide sequence ID" value="NZ_FQZB01000016.1"/>
</dbReference>
<dbReference type="InterPro" id="IPR011033">
    <property type="entry name" value="PRC_barrel-like_sf"/>
</dbReference>
<sequence length="92" mass="10782">MSNNIKMLSEMERYEIINVNDGEKYNALSNNDIVFDEEGNLKLLVIHMQSSKFSFFDKGSEFLEIPWEYVKKIGSKTIILDVEEDMIKRSKL</sequence>
<dbReference type="NCBIfam" id="TIGR02888">
    <property type="entry name" value="spore_YlmC_YmxH"/>
    <property type="match status" value="1"/>
</dbReference>
<proteinExistence type="predicted"/>
<name>A0A1M6RNU1_9CLOT</name>
<dbReference type="STRING" id="1121302.SAMN02745163_03632"/>
<dbReference type="PANTHER" id="PTHR40061:SF1">
    <property type="entry name" value="SPORULATION PROTEIN YLMC-RELATED"/>
    <property type="match status" value="1"/>
</dbReference>
<gene>
    <name evidence="2" type="ORF">SAMN02745163_03632</name>
</gene>
<dbReference type="InterPro" id="IPR027275">
    <property type="entry name" value="PRC-brl_dom"/>
</dbReference>
<dbReference type="InterPro" id="IPR014238">
    <property type="entry name" value="Spore_YlmC/YmxH"/>
</dbReference>
<dbReference type="Pfam" id="PF05239">
    <property type="entry name" value="PRC"/>
    <property type="match status" value="1"/>
</dbReference>
<dbReference type="AlphaFoldDB" id="A0A1M6RNU1"/>
<accession>A0A1M6RNU1</accession>
<dbReference type="OrthoDB" id="6024937at2"/>
<organism evidence="2 3">
    <name type="scientific">Clostridium cavendishii DSM 21758</name>
    <dbReference type="NCBI Taxonomy" id="1121302"/>
    <lineage>
        <taxon>Bacteria</taxon>
        <taxon>Bacillati</taxon>
        <taxon>Bacillota</taxon>
        <taxon>Clostridia</taxon>
        <taxon>Eubacteriales</taxon>
        <taxon>Clostridiaceae</taxon>
        <taxon>Clostridium</taxon>
    </lineage>
</organism>
<dbReference type="Proteomes" id="UP000184310">
    <property type="component" value="Unassembled WGS sequence"/>
</dbReference>
<feature type="domain" description="PRC-barrel" evidence="1">
    <location>
        <begin position="8"/>
        <end position="85"/>
    </location>
</feature>
<dbReference type="Gene3D" id="2.30.30.240">
    <property type="entry name" value="PRC-barrel domain"/>
    <property type="match status" value="1"/>
</dbReference>
<reference evidence="2 3" key="1">
    <citation type="submission" date="2016-11" db="EMBL/GenBank/DDBJ databases">
        <authorList>
            <person name="Jaros S."/>
            <person name="Januszkiewicz K."/>
            <person name="Wedrychowicz H."/>
        </authorList>
    </citation>
    <scope>NUCLEOTIDE SEQUENCE [LARGE SCALE GENOMIC DNA]</scope>
    <source>
        <strain evidence="2 3">DSM 21758</strain>
    </source>
</reference>